<dbReference type="Pfam" id="PF13602">
    <property type="entry name" value="ADH_zinc_N_2"/>
    <property type="match status" value="1"/>
</dbReference>
<sequence length="313" mass="31888">MAKTVVATAFGGPEVLTVLDEPVPAPGPGQVQVRLRAIGVNPYDYKSYSGAFGVDPAQLPVRPGIEGAGVVVAVGDDATGPTGPIAVGDEVIVNPGGRAYTELITVPADVTFTKPAGLPWEQAASLLSSGTTAVDALTTTRVSSGDTVLIHGAAGAVGTATVQLAIARGATVIGTARAANHDALRALGATPVEYGDGLLDRLRELAPNGVDAAIDTAGTDEAVDASLALVADRGRIVTIVAFGRAEQDGFRAIGGGDPDSVRIRREARLELVELAGRGGFEITVAKTFPLADAARAHAELQEQHPRGKFVLLP</sequence>
<comment type="caution">
    <text evidence="4">The sequence shown here is derived from an EMBL/GenBank/DDBJ whole genome shotgun (WGS) entry which is preliminary data.</text>
</comment>
<dbReference type="InterPro" id="IPR020843">
    <property type="entry name" value="ER"/>
</dbReference>
<dbReference type="Gene3D" id="3.40.50.720">
    <property type="entry name" value="NAD(P)-binding Rossmann-like Domain"/>
    <property type="match status" value="1"/>
</dbReference>
<protein>
    <submittedName>
        <fullName evidence="4">NADP-dependent oxidoreductase</fullName>
    </submittedName>
</protein>
<evidence type="ECO:0000256" key="2">
    <source>
        <dbReference type="ARBA" id="ARBA00023002"/>
    </source>
</evidence>
<keyword evidence="2" id="KW-0560">Oxidoreductase</keyword>
<evidence type="ECO:0000256" key="1">
    <source>
        <dbReference type="ARBA" id="ARBA00022857"/>
    </source>
</evidence>
<dbReference type="Proteomes" id="UP001501183">
    <property type="component" value="Unassembled WGS sequence"/>
</dbReference>
<dbReference type="InterPro" id="IPR011032">
    <property type="entry name" value="GroES-like_sf"/>
</dbReference>
<gene>
    <name evidence="4" type="ORF">GCM10023094_32510</name>
</gene>
<dbReference type="RefSeq" id="WP_345347009.1">
    <property type="nucleotide sequence ID" value="NZ_BAABFB010000050.1"/>
</dbReference>
<keyword evidence="1" id="KW-0521">NADP</keyword>
<organism evidence="4 5">
    <name type="scientific">Rhodococcus olei</name>
    <dbReference type="NCBI Taxonomy" id="2161675"/>
    <lineage>
        <taxon>Bacteria</taxon>
        <taxon>Bacillati</taxon>
        <taxon>Actinomycetota</taxon>
        <taxon>Actinomycetes</taxon>
        <taxon>Mycobacteriales</taxon>
        <taxon>Nocardiaceae</taxon>
        <taxon>Rhodococcus</taxon>
    </lineage>
</organism>
<dbReference type="EMBL" id="BAABFB010000050">
    <property type="protein sequence ID" value="GAA4482496.1"/>
    <property type="molecule type" value="Genomic_DNA"/>
</dbReference>
<name>A0ABP8P9D5_9NOCA</name>
<dbReference type="Pfam" id="PF08240">
    <property type="entry name" value="ADH_N"/>
    <property type="match status" value="1"/>
</dbReference>
<accession>A0ABP8P9D5</accession>
<evidence type="ECO:0000313" key="5">
    <source>
        <dbReference type="Proteomes" id="UP001501183"/>
    </source>
</evidence>
<evidence type="ECO:0000259" key="3">
    <source>
        <dbReference type="SMART" id="SM00829"/>
    </source>
</evidence>
<dbReference type="PANTHER" id="PTHR48106">
    <property type="entry name" value="QUINONE OXIDOREDUCTASE PIG3-RELATED"/>
    <property type="match status" value="1"/>
</dbReference>
<dbReference type="SMART" id="SM00829">
    <property type="entry name" value="PKS_ER"/>
    <property type="match status" value="1"/>
</dbReference>
<dbReference type="Gene3D" id="3.90.180.10">
    <property type="entry name" value="Medium-chain alcohol dehydrogenases, catalytic domain"/>
    <property type="match status" value="1"/>
</dbReference>
<proteinExistence type="predicted"/>
<keyword evidence="5" id="KW-1185">Reference proteome</keyword>
<dbReference type="InterPro" id="IPR036291">
    <property type="entry name" value="NAD(P)-bd_dom_sf"/>
</dbReference>
<evidence type="ECO:0000313" key="4">
    <source>
        <dbReference type="EMBL" id="GAA4482496.1"/>
    </source>
</evidence>
<feature type="domain" description="Enoyl reductase (ER)" evidence="3">
    <location>
        <begin position="11"/>
        <end position="311"/>
    </location>
</feature>
<dbReference type="InterPro" id="IPR013154">
    <property type="entry name" value="ADH-like_N"/>
</dbReference>
<dbReference type="CDD" id="cd05289">
    <property type="entry name" value="MDR_like_2"/>
    <property type="match status" value="1"/>
</dbReference>
<dbReference type="SUPFAM" id="SSF50129">
    <property type="entry name" value="GroES-like"/>
    <property type="match status" value="1"/>
</dbReference>
<reference evidence="5" key="1">
    <citation type="journal article" date="2019" name="Int. J. Syst. Evol. Microbiol.">
        <title>The Global Catalogue of Microorganisms (GCM) 10K type strain sequencing project: providing services to taxonomists for standard genome sequencing and annotation.</title>
        <authorList>
            <consortium name="The Broad Institute Genomics Platform"/>
            <consortium name="The Broad Institute Genome Sequencing Center for Infectious Disease"/>
            <person name="Wu L."/>
            <person name="Ma J."/>
        </authorList>
    </citation>
    <scope>NUCLEOTIDE SEQUENCE [LARGE SCALE GENOMIC DNA]</scope>
    <source>
        <strain evidence="5">JCM 32206</strain>
    </source>
</reference>
<dbReference type="SUPFAM" id="SSF51735">
    <property type="entry name" value="NAD(P)-binding Rossmann-fold domains"/>
    <property type="match status" value="1"/>
</dbReference>